<dbReference type="Pfam" id="PF00462">
    <property type="entry name" value="Glutaredoxin"/>
    <property type="match status" value="1"/>
</dbReference>
<dbReference type="Gene3D" id="3.40.30.10">
    <property type="entry name" value="Glutaredoxin"/>
    <property type="match status" value="1"/>
</dbReference>
<comment type="caution">
    <text evidence="2">The sequence shown here is derived from an EMBL/GenBank/DDBJ whole genome shotgun (WGS) entry which is preliminary data.</text>
</comment>
<evidence type="ECO:0000313" key="2">
    <source>
        <dbReference type="EMBL" id="MFG6447269.1"/>
    </source>
</evidence>
<proteinExistence type="predicted"/>
<dbReference type="SUPFAM" id="SSF52833">
    <property type="entry name" value="Thioredoxin-like"/>
    <property type="match status" value="1"/>
</dbReference>
<gene>
    <name evidence="2" type="ORF">ACG0Z6_03320</name>
</gene>
<feature type="domain" description="Glutaredoxin" evidence="1">
    <location>
        <begin position="51"/>
        <end position="102"/>
    </location>
</feature>
<organism evidence="2 3">
    <name type="scientific">Roseateles rivi</name>
    <dbReference type="NCBI Taxonomy" id="3299028"/>
    <lineage>
        <taxon>Bacteria</taxon>
        <taxon>Pseudomonadati</taxon>
        <taxon>Pseudomonadota</taxon>
        <taxon>Betaproteobacteria</taxon>
        <taxon>Burkholderiales</taxon>
        <taxon>Sphaerotilaceae</taxon>
        <taxon>Roseateles</taxon>
    </lineage>
</organism>
<dbReference type="InterPro" id="IPR036249">
    <property type="entry name" value="Thioredoxin-like_sf"/>
</dbReference>
<protein>
    <submittedName>
        <fullName evidence="2">Glutaredoxin family protein</fullName>
    </submittedName>
</protein>
<evidence type="ECO:0000259" key="1">
    <source>
        <dbReference type="Pfam" id="PF00462"/>
    </source>
</evidence>
<dbReference type="Proteomes" id="UP001606099">
    <property type="component" value="Unassembled WGS sequence"/>
</dbReference>
<accession>A0ABW7FSG9</accession>
<reference evidence="2 3" key="1">
    <citation type="submission" date="2024-08" db="EMBL/GenBank/DDBJ databases">
        <authorList>
            <person name="Lu H."/>
        </authorList>
    </citation>
    <scope>NUCLEOTIDE SEQUENCE [LARGE SCALE GENOMIC DNA]</scope>
    <source>
        <strain evidence="2 3">BYS180W</strain>
    </source>
</reference>
<evidence type="ECO:0000313" key="3">
    <source>
        <dbReference type="Proteomes" id="UP001606099"/>
    </source>
</evidence>
<keyword evidence="3" id="KW-1185">Reference proteome</keyword>
<dbReference type="EMBL" id="JBIGHZ010000001">
    <property type="protein sequence ID" value="MFG6447269.1"/>
    <property type="molecule type" value="Genomic_DNA"/>
</dbReference>
<sequence length="123" mass="14024">MSSFLSRWRGLGSLALVLGVVLGLSQWARWSQQDRHAEALRQLLSPGQLQMISSTTCTYCDRARTWFTQERIPFTECYIERDKACLARYQALGARGTPTFVLHEQVVLGLDLPRLQALAQQQR</sequence>
<dbReference type="InterPro" id="IPR002109">
    <property type="entry name" value="Glutaredoxin"/>
</dbReference>
<dbReference type="CDD" id="cd02976">
    <property type="entry name" value="NrdH"/>
    <property type="match status" value="1"/>
</dbReference>
<dbReference type="RefSeq" id="WP_394458639.1">
    <property type="nucleotide sequence ID" value="NZ_JBIGHZ010000001.1"/>
</dbReference>
<name>A0ABW7FSG9_9BURK</name>